<dbReference type="OrthoDB" id="9801510at2"/>
<dbReference type="Proteomes" id="UP000198742">
    <property type="component" value="Unassembled WGS sequence"/>
</dbReference>
<feature type="region of interest" description="Disordered" evidence="5">
    <location>
        <begin position="28"/>
        <end position="66"/>
    </location>
</feature>
<feature type="signal peptide" evidence="6">
    <location>
        <begin position="1"/>
        <end position="27"/>
    </location>
</feature>
<dbReference type="GO" id="GO:0042301">
    <property type="term" value="F:phosphate ion binding"/>
    <property type="evidence" value="ECO:0007669"/>
    <property type="project" value="InterPro"/>
</dbReference>
<evidence type="ECO:0000256" key="1">
    <source>
        <dbReference type="ARBA" id="ARBA00008725"/>
    </source>
</evidence>
<proteinExistence type="inferred from homology"/>
<feature type="domain" description="PBP" evidence="7">
    <location>
        <begin position="44"/>
        <end position="343"/>
    </location>
</feature>
<dbReference type="InterPro" id="IPR005673">
    <property type="entry name" value="ABC_phos-bd_PstS"/>
</dbReference>
<protein>
    <recommendedName>
        <fullName evidence="4">Phosphate-binding protein</fullName>
    </recommendedName>
</protein>
<dbReference type="GO" id="GO:0043190">
    <property type="term" value="C:ATP-binding cassette (ABC) transporter complex"/>
    <property type="evidence" value="ECO:0007669"/>
    <property type="project" value="InterPro"/>
</dbReference>
<feature type="region of interest" description="Disordered" evidence="5">
    <location>
        <begin position="178"/>
        <end position="197"/>
    </location>
</feature>
<reference evidence="9" key="1">
    <citation type="submission" date="2016-10" db="EMBL/GenBank/DDBJ databases">
        <authorList>
            <person name="Varghese N."/>
            <person name="Submissions S."/>
        </authorList>
    </citation>
    <scope>NUCLEOTIDE SEQUENCE [LARGE SCALE GENOMIC DNA]</scope>
    <source>
        <strain evidence="9">DSM 22017</strain>
    </source>
</reference>
<dbReference type="AlphaFoldDB" id="A0A1H4LKM3"/>
<evidence type="ECO:0000259" key="7">
    <source>
        <dbReference type="Pfam" id="PF12849"/>
    </source>
</evidence>
<keyword evidence="3 4" id="KW-0592">Phosphate transport</keyword>
<keyword evidence="6" id="KW-0732">Signal</keyword>
<dbReference type="SUPFAM" id="SSF53850">
    <property type="entry name" value="Periplasmic binding protein-like II"/>
    <property type="match status" value="1"/>
</dbReference>
<evidence type="ECO:0000256" key="3">
    <source>
        <dbReference type="ARBA" id="ARBA00022592"/>
    </source>
</evidence>
<dbReference type="STRING" id="402596.SAMN04489844_0899"/>
<dbReference type="Pfam" id="PF12849">
    <property type="entry name" value="PBP_like_2"/>
    <property type="match status" value="1"/>
</dbReference>
<dbReference type="Gene3D" id="3.40.190.10">
    <property type="entry name" value="Periplasmic binding protein-like II"/>
    <property type="match status" value="2"/>
</dbReference>
<dbReference type="PANTHER" id="PTHR42996:SF1">
    <property type="entry name" value="PHOSPHATE-BINDING PROTEIN PSTS"/>
    <property type="match status" value="1"/>
</dbReference>
<dbReference type="GO" id="GO:0035435">
    <property type="term" value="P:phosphate ion transmembrane transport"/>
    <property type="evidence" value="ECO:0007669"/>
    <property type="project" value="InterPro"/>
</dbReference>
<sequence>MNRTSFRKALAPSVAVLALSISLTACGAGNESDSGSDSSSGSSDTSGGLSGDLNGAGASSQEKAQGAWATGFQGMNDGNVTVNYDPVGSGDGRTNFISGGVSFAGSDSYLNDDEGELSAAKERCGGSDPIEVPAYVSPIAVAFNLEGVDSLNLDADTIAQIFDNKITKWNDPAIADQNPDADLPDTAITPVHRSDDSGTTKNFTDYLGKASSSWSYEAEDAFPVKGGEAAEGTSGVISAVSGGTGTIGYADESQVGDLSVVSVKVGEEYVAPSAEGAAIVVETSPAAEGRADVDMAVDIDRTSTEAGAYPVVLLSYLIACQTYEDQAEADLVKGYLSYIVSDEGQQAASDEAGSAPLSSSVAERAQSIVDAITAG</sequence>
<evidence type="ECO:0000313" key="9">
    <source>
        <dbReference type="Proteomes" id="UP000198742"/>
    </source>
</evidence>
<dbReference type="EMBL" id="FNRT01000002">
    <property type="protein sequence ID" value="SEB71191.1"/>
    <property type="molecule type" value="Genomic_DNA"/>
</dbReference>
<feature type="compositionally biased region" description="Low complexity" evidence="5">
    <location>
        <begin position="32"/>
        <end position="47"/>
    </location>
</feature>
<feature type="chain" id="PRO_5011507843" description="Phosphate-binding protein" evidence="6">
    <location>
        <begin position="28"/>
        <end position="375"/>
    </location>
</feature>
<dbReference type="RefSeq" id="WP_090968052.1">
    <property type="nucleotide sequence ID" value="NZ_FNRT01000002.1"/>
</dbReference>
<dbReference type="InterPro" id="IPR050962">
    <property type="entry name" value="Phosphate-bind_PstS"/>
</dbReference>
<dbReference type="CDD" id="cd13565">
    <property type="entry name" value="PBP2_PstS"/>
    <property type="match status" value="1"/>
</dbReference>
<accession>A0A1H4LKM3</accession>
<evidence type="ECO:0000256" key="2">
    <source>
        <dbReference type="ARBA" id="ARBA00022448"/>
    </source>
</evidence>
<name>A0A1H4LKM3_9ACTN</name>
<dbReference type="NCBIfam" id="TIGR00975">
    <property type="entry name" value="3a0107s03"/>
    <property type="match status" value="1"/>
</dbReference>
<evidence type="ECO:0000256" key="5">
    <source>
        <dbReference type="SAM" id="MobiDB-lite"/>
    </source>
</evidence>
<dbReference type="PROSITE" id="PS51257">
    <property type="entry name" value="PROKAR_LIPOPROTEIN"/>
    <property type="match status" value="1"/>
</dbReference>
<gene>
    <name evidence="8" type="ORF">SAMN04489844_0899</name>
</gene>
<organism evidence="8 9">
    <name type="scientific">Nocardioides exalbidus</name>
    <dbReference type="NCBI Taxonomy" id="402596"/>
    <lineage>
        <taxon>Bacteria</taxon>
        <taxon>Bacillati</taxon>
        <taxon>Actinomycetota</taxon>
        <taxon>Actinomycetes</taxon>
        <taxon>Propionibacteriales</taxon>
        <taxon>Nocardioidaceae</taxon>
        <taxon>Nocardioides</taxon>
    </lineage>
</organism>
<dbReference type="PIRSF" id="PIRSF002756">
    <property type="entry name" value="PstS"/>
    <property type="match status" value="1"/>
</dbReference>
<evidence type="ECO:0000313" key="8">
    <source>
        <dbReference type="EMBL" id="SEB71191.1"/>
    </source>
</evidence>
<keyword evidence="2 4" id="KW-0813">Transport</keyword>
<dbReference type="InterPro" id="IPR024370">
    <property type="entry name" value="PBP_domain"/>
</dbReference>
<evidence type="ECO:0000256" key="6">
    <source>
        <dbReference type="SAM" id="SignalP"/>
    </source>
</evidence>
<dbReference type="PANTHER" id="PTHR42996">
    <property type="entry name" value="PHOSPHATE-BINDING PROTEIN PSTS"/>
    <property type="match status" value="1"/>
</dbReference>
<comment type="similarity">
    <text evidence="1 4">Belongs to the PstS family.</text>
</comment>
<keyword evidence="9" id="KW-1185">Reference proteome</keyword>
<evidence type="ECO:0000256" key="4">
    <source>
        <dbReference type="PIRNR" id="PIRNR002756"/>
    </source>
</evidence>